<evidence type="ECO:0000313" key="4">
    <source>
        <dbReference type="Proteomes" id="UP001634394"/>
    </source>
</evidence>
<feature type="domain" description="COR" evidence="2">
    <location>
        <begin position="100"/>
        <end position="189"/>
    </location>
</feature>
<keyword evidence="1" id="KW-0677">Repeat</keyword>
<proteinExistence type="predicted"/>
<protein>
    <recommendedName>
        <fullName evidence="2">COR domain-containing protein</fullName>
    </recommendedName>
</protein>
<evidence type="ECO:0000256" key="1">
    <source>
        <dbReference type="ARBA" id="ARBA00022737"/>
    </source>
</evidence>
<name>A0ABD3UYJ9_SINWO</name>
<dbReference type="EMBL" id="JBJQND010000014">
    <property type="protein sequence ID" value="KAL3854522.1"/>
    <property type="molecule type" value="Genomic_DNA"/>
</dbReference>
<sequence length="232" mass="27050">MIDTWMNLIHSCAPSSQSGIPAVILVGTHVDKIPESYRHEVCEKYFREIRMYLKDKPTRFHLVDEDFAIDNTVVDSKLVDLRKKILEVASQQLYWGEEVPARWILLERELMKLRDSGIKVIHRTLLEAFNRAEDVQIPTEELDLFLKFQNDIGTILYFSIEVLKDKIVLVPQWMIDAVKSLITAEMFVLRKAPAVTEKWDMFDKSGKLFPELIENTRVSTSYPIIHFPHCSK</sequence>
<reference evidence="3 4" key="1">
    <citation type="submission" date="2024-11" db="EMBL/GenBank/DDBJ databases">
        <title>Chromosome-level genome assembly of the freshwater bivalve Anodonta woodiana.</title>
        <authorList>
            <person name="Chen X."/>
        </authorList>
    </citation>
    <scope>NUCLEOTIDE SEQUENCE [LARGE SCALE GENOMIC DNA]</scope>
    <source>
        <strain evidence="3">MN2024</strain>
        <tissue evidence="3">Gills</tissue>
    </source>
</reference>
<gene>
    <name evidence="3" type="ORF">ACJMK2_013787</name>
</gene>
<dbReference type="InterPro" id="IPR036388">
    <property type="entry name" value="WH-like_DNA-bd_sf"/>
</dbReference>
<dbReference type="Gene3D" id="3.40.50.300">
    <property type="entry name" value="P-loop containing nucleotide triphosphate hydrolases"/>
    <property type="match status" value="1"/>
</dbReference>
<evidence type="ECO:0000259" key="2">
    <source>
        <dbReference type="Pfam" id="PF16095"/>
    </source>
</evidence>
<dbReference type="InterPro" id="IPR032171">
    <property type="entry name" value="COR-A"/>
</dbReference>
<dbReference type="Proteomes" id="UP001634394">
    <property type="component" value="Unassembled WGS sequence"/>
</dbReference>
<dbReference type="Pfam" id="PF16095">
    <property type="entry name" value="COR-A"/>
    <property type="match status" value="1"/>
</dbReference>
<dbReference type="Gene3D" id="1.10.10.10">
    <property type="entry name" value="Winged helix-like DNA-binding domain superfamily/Winged helix DNA-binding domain"/>
    <property type="match status" value="1"/>
</dbReference>
<dbReference type="AlphaFoldDB" id="A0ABD3UYJ9"/>
<accession>A0ABD3UYJ9</accession>
<dbReference type="InterPro" id="IPR027417">
    <property type="entry name" value="P-loop_NTPase"/>
</dbReference>
<keyword evidence="4" id="KW-1185">Reference proteome</keyword>
<evidence type="ECO:0000313" key="3">
    <source>
        <dbReference type="EMBL" id="KAL3854522.1"/>
    </source>
</evidence>
<organism evidence="3 4">
    <name type="scientific">Sinanodonta woodiana</name>
    <name type="common">Chinese pond mussel</name>
    <name type="synonym">Anodonta woodiana</name>
    <dbReference type="NCBI Taxonomy" id="1069815"/>
    <lineage>
        <taxon>Eukaryota</taxon>
        <taxon>Metazoa</taxon>
        <taxon>Spiralia</taxon>
        <taxon>Lophotrochozoa</taxon>
        <taxon>Mollusca</taxon>
        <taxon>Bivalvia</taxon>
        <taxon>Autobranchia</taxon>
        <taxon>Heteroconchia</taxon>
        <taxon>Palaeoheterodonta</taxon>
        <taxon>Unionida</taxon>
        <taxon>Unionoidea</taxon>
        <taxon>Unionidae</taxon>
        <taxon>Unioninae</taxon>
        <taxon>Sinanodonta</taxon>
    </lineage>
</organism>
<comment type="caution">
    <text evidence="3">The sequence shown here is derived from an EMBL/GenBank/DDBJ whole genome shotgun (WGS) entry which is preliminary data.</text>
</comment>